<gene>
    <name evidence="2" type="ORF">AVDCRST_MAG93-5260</name>
</gene>
<dbReference type="EMBL" id="CADCTR010001775">
    <property type="protein sequence ID" value="CAA9311606.1"/>
    <property type="molecule type" value="Genomic_DNA"/>
</dbReference>
<keyword evidence="1" id="KW-0812">Transmembrane</keyword>
<keyword evidence="1" id="KW-0472">Membrane</keyword>
<accession>A0A6J4KR21</accession>
<keyword evidence="1" id="KW-1133">Transmembrane helix</keyword>
<sequence>MALPLRQHTVKTTYFFVSGYLFLPLFTSIREDVFSDTRGANSTFSRKFSVASATLVHNS</sequence>
<dbReference type="AlphaFoldDB" id="A0A6J4KR21"/>
<evidence type="ECO:0000313" key="2">
    <source>
        <dbReference type="EMBL" id="CAA9311606.1"/>
    </source>
</evidence>
<reference evidence="2" key="1">
    <citation type="submission" date="2020-02" db="EMBL/GenBank/DDBJ databases">
        <authorList>
            <person name="Meier V. D."/>
        </authorList>
    </citation>
    <scope>NUCLEOTIDE SEQUENCE</scope>
    <source>
        <strain evidence="2">AVDCRST_MAG93</strain>
    </source>
</reference>
<feature type="transmembrane region" description="Helical" evidence="1">
    <location>
        <begin position="12"/>
        <end position="29"/>
    </location>
</feature>
<protein>
    <submittedName>
        <fullName evidence="2">Uncharacterized protein</fullName>
    </submittedName>
</protein>
<evidence type="ECO:0000256" key="1">
    <source>
        <dbReference type="SAM" id="Phobius"/>
    </source>
</evidence>
<organism evidence="2">
    <name type="scientific">uncultured Chloroflexia bacterium</name>
    <dbReference type="NCBI Taxonomy" id="1672391"/>
    <lineage>
        <taxon>Bacteria</taxon>
        <taxon>Bacillati</taxon>
        <taxon>Chloroflexota</taxon>
        <taxon>Chloroflexia</taxon>
        <taxon>environmental samples</taxon>
    </lineage>
</organism>
<name>A0A6J4KR21_9CHLR</name>
<proteinExistence type="predicted"/>